<sequence>MAYLIDTNVLLRSVDLSHLMNSDAVNAIRTLRNCGEQLHIVPQNLIEFWNVYTRPTERNGLGRSVVETQAEVNRLKKLFPLLLDTQLIYQEWEKLVIAYSIQDINVHDARLVAAMQVHGLTHILTFNISDFARYSEITAVNPSTVVSTS</sequence>
<accession>A0A0M4TVU9</accession>
<dbReference type="KEGG" id="npz:ACX27_10910"/>
<protein>
    <submittedName>
        <fullName evidence="2">Twitching motility protein PilT</fullName>
    </submittedName>
</protein>
<feature type="domain" description="PIN" evidence="1">
    <location>
        <begin position="3"/>
        <end position="135"/>
    </location>
</feature>
<organism evidence="2 3">
    <name type="scientific">Nostoc piscinale CENA21</name>
    <dbReference type="NCBI Taxonomy" id="224013"/>
    <lineage>
        <taxon>Bacteria</taxon>
        <taxon>Bacillati</taxon>
        <taxon>Cyanobacteriota</taxon>
        <taxon>Cyanophyceae</taxon>
        <taxon>Nostocales</taxon>
        <taxon>Nostocaceae</taxon>
        <taxon>Nostoc</taxon>
    </lineage>
</organism>
<evidence type="ECO:0000259" key="1">
    <source>
        <dbReference type="Pfam" id="PF01850"/>
    </source>
</evidence>
<keyword evidence="3" id="KW-1185">Reference proteome</keyword>
<dbReference type="CDD" id="cd09854">
    <property type="entry name" value="PIN_VapC-like"/>
    <property type="match status" value="1"/>
</dbReference>
<dbReference type="OrthoDB" id="7062868at2"/>
<reference evidence="2 3" key="2">
    <citation type="journal article" date="2016" name="Genome Announc.">
        <title>Draft Genome Sequence of the N2-Fixing Cyanobacterium Nostoc piscinale CENA21, Isolated from the Brazilian Amazon Floodplain.</title>
        <authorList>
            <person name="Leao T."/>
            <person name="Guimaraes P.I."/>
            <person name="de Melo A.G."/>
            <person name="Ramos R.T."/>
            <person name="Leao P.N."/>
            <person name="Silva A."/>
            <person name="Fiore M.F."/>
            <person name="Schneider M.P."/>
        </authorList>
    </citation>
    <scope>NUCLEOTIDE SEQUENCE [LARGE SCALE GENOMIC DNA]</scope>
    <source>
        <strain evidence="2 3">CENA21</strain>
    </source>
</reference>
<evidence type="ECO:0000313" key="3">
    <source>
        <dbReference type="Proteomes" id="UP000062645"/>
    </source>
</evidence>
<reference evidence="3" key="1">
    <citation type="submission" date="2015-07" db="EMBL/GenBank/DDBJ databases">
        <title>Genome Of Nitrogen-Fixing Cyanobacterium Nostoc piscinale CENA21 From Solimoes/Amazon River Floodplain Sediments And Comparative Genomics To Uncover Biosynthetic Natural Products Potential.</title>
        <authorList>
            <person name="Leao T.F."/>
            <person name="Leao P.N."/>
            <person name="Guimaraes P.I."/>
            <person name="de Melo A.G.C."/>
            <person name="Ramos R.T.J."/>
            <person name="Silva A."/>
            <person name="Fiore M.F."/>
            <person name="Schneider M.P.C."/>
        </authorList>
    </citation>
    <scope>NUCLEOTIDE SEQUENCE [LARGE SCALE GENOMIC DNA]</scope>
    <source>
        <strain evidence="3">CENA21</strain>
    </source>
</reference>
<dbReference type="Proteomes" id="UP000062645">
    <property type="component" value="Chromosome"/>
</dbReference>
<dbReference type="EMBL" id="CP012036">
    <property type="protein sequence ID" value="ALF53239.1"/>
    <property type="molecule type" value="Genomic_DNA"/>
</dbReference>
<dbReference type="InterPro" id="IPR002716">
    <property type="entry name" value="PIN_dom"/>
</dbReference>
<name>A0A0M4TVU9_9NOSO</name>
<gene>
    <name evidence="2" type="ORF">ACX27_10910</name>
</gene>
<proteinExistence type="predicted"/>
<evidence type="ECO:0000313" key="2">
    <source>
        <dbReference type="EMBL" id="ALF53239.1"/>
    </source>
</evidence>
<dbReference type="STRING" id="224013.ACX27_10910"/>
<dbReference type="RefSeq" id="WP_062292012.1">
    <property type="nucleotide sequence ID" value="NZ_CP012036.1"/>
</dbReference>
<dbReference type="AlphaFoldDB" id="A0A0M4TVU9"/>
<dbReference type="Pfam" id="PF01850">
    <property type="entry name" value="PIN"/>
    <property type="match status" value="1"/>
</dbReference>
<dbReference type="PATRIC" id="fig|224013.5.peg.2637"/>
<dbReference type="InterPro" id="IPR029060">
    <property type="entry name" value="PIN-like_dom_sf"/>
</dbReference>
<dbReference type="Gene3D" id="3.40.50.1010">
    <property type="entry name" value="5'-nuclease"/>
    <property type="match status" value="1"/>
</dbReference>
<dbReference type="SUPFAM" id="SSF88723">
    <property type="entry name" value="PIN domain-like"/>
    <property type="match status" value="1"/>
</dbReference>